<dbReference type="SMART" id="SM00367">
    <property type="entry name" value="LRR_CC"/>
    <property type="match status" value="6"/>
</dbReference>
<dbReference type="AlphaFoldDB" id="A0AAV2TUE4"/>
<dbReference type="InterPro" id="IPR032675">
    <property type="entry name" value="LRR_dom_sf"/>
</dbReference>
<dbReference type="Pfam" id="PF12937">
    <property type="entry name" value="F-box-like"/>
    <property type="match status" value="1"/>
</dbReference>
<reference evidence="4" key="1">
    <citation type="submission" date="2024-06" db="EMBL/GenBank/DDBJ databases">
        <authorList>
            <person name="Liu X."/>
            <person name="Lenzi L."/>
            <person name="Haldenby T S."/>
            <person name="Uol C."/>
        </authorList>
    </citation>
    <scope>NUCLEOTIDE SEQUENCE</scope>
</reference>
<dbReference type="Pfam" id="PF13516">
    <property type="entry name" value="LRR_6"/>
    <property type="match status" value="1"/>
</dbReference>
<name>A0AAV2TUE4_CALDB</name>
<evidence type="ECO:0000259" key="3">
    <source>
        <dbReference type="PROSITE" id="PS50181"/>
    </source>
</evidence>
<feature type="compositionally biased region" description="Basic residues" evidence="2">
    <location>
        <begin position="571"/>
        <end position="584"/>
    </location>
</feature>
<dbReference type="GO" id="GO:0031146">
    <property type="term" value="P:SCF-dependent proteasomal ubiquitin-dependent protein catabolic process"/>
    <property type="evidence" value="ECO:0007669"/>
    <property type="project" value="TreeGrafter"/>
</dbReference>
<proteinExistence type="predicted"/>
<evidence type="ECO:0000256" key="1">
    <source>
        <dbReference type="ARBA" id="ARBA00022786"/>
    </source>
</evidence>
<dbReference type="Proteomes" id="UP001497525">
    <property type="component" value="Unassembled WGS sequence"/>
</dbReference>
<evidence type="ECO:0000313" key="4">
    <source>
        <dbReference type="EMBL" id="CAL5138538.1"/>
    </source>
</evidence>
<protein>
    <recommendedName>
        <fullName evidence="3">F-box domain-containing protein</fullName>
    </recommendedName>
</protein>
<feature type="region of interest" description="Disordered" evidence="2">
    <location>
        <begin position="531"/>
        <end position="609"/>
    </location>
</feature>
<comment type="caution">
    <text evidence="4">The sequence shown here is derived from an EMBL/GenBank/DDBJ whole genome shotgun (WGS) entry which is preliminary data.</text>
</comment>
<dbReference type="PROSITE" id="PS50181">
    <property type="entry name" value="FBOX"/>
    <property type="match status" value="1"/>
</dbReference>
<dbReference type="InterPro" id="IPR001810">
    <property type="entry name" value="F-box_dom"/>
</dbReference>
<dbReference type="EMBL" id="CAXLJL010000501">
    <property type="protein sequence ID" value="CAL5138538.1"/>
    <property type="molecule type" value="Genomic_DNA"/>
</dbReference>
<dbReference type="SMART" id="SM00256">
    <property type="entry name" value="FBOX"/>
    <property type="match status" value="1"/>
</dbReference>
<dbReference type="SUPFAM" id="SSF81383">
    <property type="entry name" value="F-box domain"/>
    <property type="match status" value="1"/>
</dbReference>
<keyword evidence="1" id="KW-0833">Ubl conjugation pathway</keyword>
<evidence type="ECO:0000313" key="5">
    <source>
        <dbReference type="Proteomes" id="UP001497525"/>
    </source>
</evidence>
<feature type="domain" description="F-box" evidence="3">
    <location>
        <begin position="638"/>
        <end position="684"/>
    </location>
</feature>
<organism evidence="4 5">
    <name type="scientific">Calicophoron daubneyi</name>
    <name type="common">Rumen fluke</name>
    <name type="synonym">Paramphistomum daubneyi</name>
    <dbReference type="NCBI Taxonomy" id="300641"/>
    <lineage>
        <taxon>Eukaryota</taxon>
        <taxon>Metazoa</taxon>
        <taxon>Spiralia</taxon>
        <taxon>Lophotrochozoa</taxon>
        <taxon>Platyhelminthes</taxon>
        <taxon>Trematoda</taxon>
        <taxon>Digenea</taxon>
        <taxon>Plagiorchiida</taxon>
        <taxon>Pronocephalata</taxon>
        <taxon>Paramphistomoidea</taxon>
        <taxon>Paramphistomidae</taxon>
        <taxon>Calicophoron</taxon>
    </lineage>
</organism>
<dbReference type="InterPro" id="IPR006553">
    <property type="entry name" value="Leu-rich_rpt_Cys-con_subtyp"/>
</dbReference>
<dbReference type="InterPro" id="IPR036047">
    <property type="entry name" value="F-box-like_dom_sf"/>
</dbReference>
<dbReference type="Gene3D" id="3.80.10.10">
    <property type="entry name" value="Ribonuclease Inhibitor"/>
    <property type="match status" value="2"/>
</dbReference>
<dbReference type="InterPro" id="IPR001611">
    <property type="entry name" value="Leu-rich_rpt"/>
</dbReference>
<sequence length="1028" mass="113715">MDNNDSFLYSYSPFPFAACDVSPEICSTANFTQEAANLVKDQTRPKGQIYMPFFSSQQDRTVISENQLTSACPRCLSQALENGNWCSNCGELLIGASLCSDLSDWSRCSGSFQPLRIARTESVEYSTDLPPGDSTAPSEFLSSYSSVDSGLKINDFTTCHSQPVPMVTVKSSFAPASFVVPPLFTSPVTNADQYECKELPFAVARQTSQAYHVAETNLPLCTQIESLQSTFDGFRLRSGPPVSVGTLQYLSPTAQEYVAPCLGALSAGNPRIASSYPGTFGFVDGNGLRFDSGRQLNNMQLSRIMQQISVGRQRCISGPVKGSRLTVDCVRDLNKSEIVVPSQGFGKDGSFFAPTCTSQMPSAPKPVMWNSSAQNGIGDVYTDFSAPETNCTGKISDRGNLEHFERSLPSRWAQNSGYRAPHLNRFRRKHPSECSRNIAELPVIESVQGSSQRTRSFSHERQLPKSFENQGARIAKPQCRWQSSRIAWSAHDPCLLRKKPASCFRTHPSNATEWSMEYGTDQSQRFIQGNSQVLPSTSGPLRPISRSAQPKLRNDYQSRATLPSEVCGEKRSRKGRNRHIKRNRASASENASATPHLNPPNSQSRGFNLPSEIQPADILQTQANTGLPAKTNEDRVSGPAWMQLPDELWLAVFRSLELPDRAKVARVCRRFSELILDRSLWRVIQLHRRQCLKDADLAAIGRLRPRELRLMNCRGDSIGEKGLKQMFQFCGLGLRKLAFISCTKGPFDLDLPLLLAAKHCPNLSHINASYTQSVRDHTVIALAKSALHLVSVKLNGAQQISNSAIQQLVHYHKNTLQRLELFGCFRLNSDIFTLLGSCQELRALAFGHLYRLSSEGLLELVGKLPHLASLDLRGTQTLANDSNLPCLADKCPHLEEVVLANMQSLRCETGIAQMLGRLPRLRVLDLCGLVAVGDLTMEALATGCPHLEELDVSSTSVTYKGLSCITTIPAKCLRCLRISHCRDITKEVLEKLVRACVKLTQLHAYGFKSIDDWSFLQVIRPALLVETD</sequence>
<dbReference type="PANTHER" id="PTHR13318">
    <property type="entry name" value="PARTNER OF PAIRED, ISOFORM B-RELATED"/>
    <property type="match status" value="1"/>
</dbReference>
<gene>
    <name evidence="4" type="ORF">CDAUBV1_LOCUS13367</name>
</gene>
<evidence type="ECO:0000256" key="2">
    <source>
        <dbReference type="SAM" id="MobiDB-lite"/>
    </source>
</evidence>
<dbReference type="GO" id="GO:0019005">
    <property type="term" value="C:SCF ubiquitin ligase complex"/>
    <property type="evidence" value="ECO:0007669"/>
    <property type="project" value="TreeGrafter"/>
</dbReference>
<accession>A0AAV2TUE4</accession>
<dbReference type="PANTHER" id="PTHR13318:SF235">
    <property type="entry name" value="F-BOX DOMAIN-CONTAINING PROTEIN"/>
    <property type="match status" value="1"/>
</dbReference>
<dbReference type="SUPFAM" id="SSF52047">
    <property type="entry name" value="RNI-like"/>
    <property type="match status" value="1"/>
</dbReference>